<accession>A0A633DM96</accession>
<keyword evidence="1" id="KW-0732">Signal</keyword>
<gene>
    <name evidence="2" type="ORF">GC469_24775</name>
</gene>
<sequence length="167" mass="17232">MKKLIIAAGIAAATMASFGASATTTYDTDHASWASLNTTVTGNAALIVTASNDKTITVDDFKQPNQNLGAFTITVPASETGIAISDIHSHGYPSGFKVKFNACEVVASSGGLFAKADKLGSYDCEFSGLTGGVNEVITLETSDNMAIGDVIKAGVKTITAKFVSFHD</sequence>
<protein>
    <recommendedName>
        <fullName evidence="3">Fimbrial protein</fullName>
    </recommendedName>
</protein>
<dbReference type="AlphaFoldDB" id="A0A633DM96"/>
<feature type="signal peptide" evidence="1">
    <location>
        <begin position="1"/>
        <end position="22"/>
    </location>
</feature>
<evidence type="ECO:0008006" key="3">
    <source>
        <dbReference type="Google" id="ProtNLM"/>
    </source>
</evidence>
<organism evidence="2">
    <name type="scientific">Salmonella enterica</name>
    <name type="common">Salmonella choleraesuis</name>
    <dbReference type="NCBI Taxonomy" id="28901"/>
    <lineage>
        <taxon>Bacteria</taxon>
        <taxon>Pseudomonadati</taxon>
        <taxon>Pseudomonadota</taxon>
        <taxon>Gammaproteobacteria</taxon>
        <taxon>Enterobacterales</taxon>
        <taxon>Enterobacteriaceae</taxon>
        <taxon>Salmonella</taxon>
    </lineage>
</organism>
<comment type="caution">
    <text evidence="2">The sequence shown here is derived from an EMBL/GenBank/DDBJ whole genome shotgun (WGS) entry which is preliminary data.</text>
</comment>
<dbReference type="EMBL" id="AAMGRQ010000073">
    <property type="protein sequence ID" value="EDH1796511.1"/>
    <property type="molecule type" value="Genomic_DNA"/>
</dbReference>
<name>A0A633DM96_SALER</name>
<proteinExistence type="predicted"/>
<evidence type="ECO:0000313" key="2">
    <source>
        <dbReference type="EMBL" id="EDH1796511.1"/>
    </source>
</evidence>
<reference evidence="2" key="1">
    <citation type="submission" date="2019-10" db="EMBL/GenBank/DDBJ databases">
        <authorList>
            <consortium name="PulseNet: The National Subtyping Network for Foodborne Disease Surveillance"/>
            <person name="Tarr C.L."/>
            <person name="Trees E."/>
            <person name="Katz L.S."/>
            <person name="Carleton-Romer H.A."/>
            <person name="Stroika S."/>
            <person name="Kucerova Z."/>
            <person name="Roache K.F."/>
            <person name="Sabol A.L."/>
            <person name="Besser J."/>
            <person name="Gerner-Smidt P."/>
        </authorList>
    </citation>
    <scope>NUCLEOTIDE SEQUENCE</scope>
    <source>
        <strain evidence="2">PNUSAS100866</strain>
    </source>
</reference>
<evidence type="ECO:0000256" key="1">
    <source>
        <dbReference type="SAM" id="SignalP"/>
    </source>
</evidence>
<feature type="chain" id="PRO_5026086222" description="Fimbrial protein" evidence="1">
    <location>
        <begin position="23"/>
        <end position="167"/>
    </location>
</feature>